<dbReference type="PANTHER" id="PTHR23021">
    <property type="entry name" value="SERPENTINE RECEPTOR, CLASS T"/>
    <property type="match status" value="1"/>
</dbReference>
<keyword evidence="2" id="KW-0812">Transmembrane</keyword>
<dbReference type="EMBL" id="WUAV01000004">
    <property type="protein sequence ID" value="KAF1756368.1"/>
    <property type="molecule type" value="Genomic_DNA"/>
</dbReference>
<accession>A0A6A5GLZ7</accession>
<dbReference type="PANTHER" id="PTHR23021:SF17">
    <property type="entry name" value="SERPENTINE RECEPTOR, CLASS T"/>
    <property type="match status" value="1"/>
</dbReference>
<keyword evidence="2" id="KW-1133">Transmembrane helix</keyword>
<dbReference type="KEGG" id="crq:GCK72_012821"/>
<proteinExistence type="predicted"/>
<evidence type="ECO:0000313" key="4">
    <source>
        <dbReference type="Proteomes" id="UP000483820"/>
    </source>
</evidence>
<evidence type="ECO:0000256" key="1">
    <source>
        <dbReference type="SAM" id="MobiDB-lite"/>
    </source>
</evidence>
<evidence type="ECO:0000256" key="2">
    <source>
        <dbReference type="SAM" id="Phobius"/>
    </source>
</evidence>
<organism evidence="3 4">
    <name type="scientific">Caenorhabditis remanei</name>
    <name type="common">Caenorhabditis vulgaris</name>
    <dbReference type="NCBI Taxonomy" id="31234"/>
    <lineage>
        <taxon>Eukaryota</taxon>
        <taxon>Metazoa</taxon>
        <taxon>Ecdysozoa</taxon>
        <taxon>Nematoda</taxon>
        <taxon>Chromadorea</taxon>
        <taxon>Rhabditida</taxon>
        <taxon>Rhabditina</taxon>
        <taxon>Rhabditomorpha</taxon>
        <taxon>Rhabditoidea</taxon>
        <taxon>Rhabditidae</taxon>
        <taxon>Peloderinae</taxon>
        <taxon>Caenorhabditis</taxon>
    </lineage>
</organism>
<name>A0A6A5GLZ7_CAERE</name>
<keyword evidence="2" id="KW-0472">Membrane</keyword>
<dbReference type="AlphaFoldDB" id="A0A6A5GLZ7"/>
<gene>
    <name evidence="3" type="ORF">GCK72_012821</name>
</gene>
<evidence type="ECO:0000313" key="3">
    <source>
        <dbReference type="EMBL" id="KAF1756368.1"/>
    </source>
</evidence>
<feature type="transmembrane region" description="Helical" evidence="2">
    <location>
        <begin position="118"/>
        <end position="140"/>
    </location>
</feature>
<dbReference type="CTD" id="9805921"/>
<dbReference type="GeneID" id="9805921"/>
<protein>
    <recommendedName>
        <fullName evidence="5">7TM GPCR serpentine receptor class x (Srx) domain-containing protein</fullName>
    </recommendedName>
</protein>
<feature type="transmembrane region" description="Helical" evidence="2">
    <location>
        <begin position="23"/>
        <end position="45"/>
    </location>
</feature>
<dbReference type="InterPro" id="IPR019425">
    <property type="entry name" value="7TM_GPCR_serpentine_rcpt_Srt"/>
</dbReference>
<dbReference type="Pfam" id="PF10321">
    <property type="entry name" value="7TM_GPCR_Srt"/>
    <property type="match status" value="1"/>
</dbReference>
<dbReference type="Proteomes" id="UP000483820">
    <property type="component" value="Chromosome IV"/>
</dbReference>
<sequence>MGVFYVAYFLKVRKVARGQKSKASAAIIVQCIIICFFNTVCALVYNSFTLITPDPWILLMGQICWSVNHGCPALIYITMNHTIRKEFRKLICRRKTTIDTTMDVDLKWLVGDKNDFDWTLGICILGFLSVIAVCVVSFFITRKCGCQDRTAADRRRRERNRNREGNDEENPENIRMIEHRQFVHSQQDPNTWARPAVGPDAVL</sequence>
<dbReference type="SUPFAM" id="SSF81321">
    <property type="entry name" value="Family A G protein-coupled receptor-like"/>
    <property type="match status" value="1"/>
</dbReference>
<comment type="caution">
    <text evidence="3">The sequence shown here is derived from an EMBL/GenBank/DDBJ whole genome shotgun (WGS) entry which is preliminary data.</text>
</comment>
<reference evidence="3 4" key="1">
    <citation type="submission" date="2019-12" db="EMBL/GenBank/DDBJ databases">
        <title>Chromosome-level assembly of the Caenorhabditis remanei genome.</title>
        <authorList>
            <person name="Teterina A.A."/>
            <person name="Willis J.H."/>
            <person name="Phillips P.C."/>
        </authorList>
    </citation>
    <scope>NUCLEOTIDE SEQUENCE [LARGE SCALE GENOMIC DNA]</scope>
    <source>
        <strain evidence="3 4">PX506</strain>
        <tissue evidence="3">Whole organism</tissue>
    </source>
</reference>
<dbReference type="Gene3D" id="1.20.1070.10">
    <property type="entry name" value="Rhodopsin 7-helix transmembrane proteins"/>
    <property type="match status" value="1"/>
</dbReference>
<dbReference type="RefSeq" id="XP_053584199.1">
    <property type="nucleotide sequence ID" value="XM_053729427.1"/>
</dbReference>
<feature type="region of interest" description="Disordered" evidence="1">
    <location>
        <begin position="151"/>
        <end position="175"/>
    </location>
</feature>
<feature type="compositionally biased region" description="Basic and acidic residues" evidence="1">
    <location>
        <begin position="151"/>
        <end position="165"/>
    </location>
</feature>
<evidence type="ECO:0008006" key="5">
    <source>
        <dbReference type="Google" id="ProtNLM"/>
    </source>
</evidence>
<feature type="transmembrane region" description="Helical" evidence="2">
    <location>
        <begin position="57"/>
        <end position="79"/>
    </location>
</feature>